<dbReference type="PANTHER" id="PTHR45753">
    <property type="entry name" value="ORNITHINE CARBAMOYLTRANSFERASE, MITOCHONDRIAL"/>
    <property type="match status" value="1"/>
</dbReference>
<evidence type="ECO:0000259" key="10">
    <source>
        <dbReference type="Pfam" id="PF02729"/>
    </source>
</evidence>
<dbReference type="InterPro" id="IPR036901">
    <property type="entry name" value="Asp/Orn_carbamoylTrfase_sf"/>
</dbReference>
<reference evidence="12" key="1">
    <citation type="submission" date="2015-08" db="EMBL/GenBank/DDBJ databases">
        <title>Genome sequencing project for genomic taxonomy and phylogenomics of Bacillus-like bacteria.</title>
        <authorList>
            <person name="Liu B."/>
            <person name="Wang J."/>
            <person name="Zhu Y."/>
            <person name="Liu G."/>
            <person name="Chen Q."/>
            <person name="Chen Z."/>
            <person name="Lan J."/>
            <person name="Che J."/>
            <person name="Ge C."/>
            <person name="Shi H."/>
            <person name="Pan Z."/>
            <person name="Liu X."/>
        </authorList>
    </citation>
    <scope>NUCLEOTIDE SEQUENCE [LARGE SCALE GENOMIC DNA]</scope>
    <source>
        <strain evidence="12">FJAT-22460</strain>
    </source>
</reference>
<dbReference type="OrthoDB" id="9802587at2"/>
<feature type="binding site" evidence="8">
    <location>
        <begin position="64"/>
        <end position="67"/>
    </location>
    <ligand>
        <name>carbamoyl phosphate</name>
        <dbReference type="ChEBI" id="CHEBI:58228"/>
    </ligand>
</feature>
<dbReference type="EMBL" id="LIUT01000008">
    <property type="protein sequence ID" value="KOR76303.1"/>
    <property type="molecule type" value="Genomic_DNA"/>
</dbReference>
<evidence type="ECO:0000256" key="4">
    <source>
        <dbReference type="ARBA" id="ARBA00013007"/>
    </source>
</evidence>
<dbReference type="NCBIfam" id="NF001986">
    <property type="entry name" value="PRK00779.1"/>
    <property type="match status" value="1"/>
</dbReference>
<dbReference type="EC" id="2.1.3.3" evidence="4 8"/>
<dbReference type="PROSITE" id="PS00097">
    <property type="entry name" value="CARBAMOYLTRANSFERASE"/>
    <property type="match status" value="1"/>
</dbReference>
<evidence type="ECO:0000256" key="5">
    <source>
        <dbReference type="ARBA" id="ARBA00016634"/>
    </source>
</evidence>
<evidence type="ECO:0000313" key="11">
    <source>
        <dbReference type="EMBL" id="KOR76303.1"/>
    </source>
</evidence>
<evidence type="ECO:0000256" key="3">
    <source>
        <dbReference type="ARBA" id="ARBA00007805"/>
    </source>
</evidence>
<dbReference type="GO" id="GO:0005737">
    <property type="term" value="C:cytoplasm"/>
    <property type="evidence" value="ECO:0007669"/>
    <property type="project" value="UniProtKB-SubCell"/>
</dbReference>
<evidence type="ECO:0000256" key="8">
    <source>
        <dbReference type="HAMAP-Rule" id="MF_01109"/>
    </source>
</evidence>
<protein>
    <recommendedName>
        <fullName evidence="5 8">Ornithine carbamoyltransferase</fullName>
        <shortName evidence="8">OTCase</shortName>
        <ecNumber evidence="4 8">2.1.3.3</ecNumber>
    </recommendedName>
</protein>
<comment type="pathway">
    <text evidence="2">Amino-acid biosynthesis; L-arginine biosynthesis; L-arginine from L-ornithine and carbamoyl phosphate: step 1/3.</text>
</comment>
<sequence length="318" mass="34685">MGASGQVKELSLKGRDMIELDEYSPEEIQFLLDSAIEIKRKQKNGEVYQPLKGKTIGLIFEKSSTRTRVSFESGMFQLGGHALFLSKNDIQLGRGEPISDTAQVMSRYLDGLMIRTFGHDNVVNLAKYASIPVINGLSDMAHPCQVLADLQTVLEHKGKLKGLKMAFIGDGNNMAHSLLIGGAKMGMHVAVASPKGYEADASIVKLSEEIVAQTGGKITITQDPIEAAKDADVIYTDVWASMGFEEEQAQREAAFADYQVNEELVKAAKPDYLFLHCLPAHRGEEVSEGVIDGANSVIFDQAENRLHAQKALMVALMA</sequence>
<feature type="binding site" evidence="8">
    <location>
        <begin position="142"/>
        <end position="145"/>
    </location>
    <ligand>
        <name>carbamoyl phosphate</name>
        <dbReference type="ChEBI" id="CHEBI:58228"/>
    </ligand>
</feature>
<dbReference type="RefSeq" id="WP_054405422.1">
    <property type="nucleotide sequence ID" value="NZ_LIUT01000008.1"/>
</dbReference>
<dbReference type="Proteomes" id="UP000036932">
    <property type="component" value="Unassembled WGS sequence"/>
</dbReference>
<proteinExistence type="inferred from homology"/>
<feature type="domain" description="Aspartate/ornithine carbamoyltransferase Asp/Orn-binding" evidence="9">
    <location>
        <begin position="161"/>
        <end position="315"/>
    </location>
</feature>
<evidence type="ECO:0000256" key="1">
    <source>
        <dbReference type="ARBA" id="ARBA00003822"/>
    </source>
</evidence>
<dbReference type="FunFam" id="3.40.50.1370:FF:000008">
    <property type="entry name" value="Ornithine carbamoyltransferase"/>
    <property type="match status" value="1"/>
</dbReference>
<feature type="binding site" evidence="8">
    <location>
        <position position="173"/>
    </location>
    <ligand>
        <name>L-ornithine</name>
        <dbReference type="ChEBI" id="CHEBI:46911"/>
    </ligand>
</feature>
<evidence type="ECO:0000259" key="9">
    <source>
        <dbReference type="Pfam" id="PF00185"/>
    </source>
</evidence>
<feature type="binding site" evidence="8">
    <location>
        <position position="115"/>
    </location>
    <ligand>
        <name>carbamoyl phosphate</name>
        <dbReference type="ChEBI" id="CHEBI:58228"/>
    </ligand>
</feature>
<comment type="similarity">
    <text evidence="3 8">Belongs to the aspartate/ornithine carbamoyltransferase superfamily. OTCase family.</text>
</comment>
<feature type="binding site" evidence="8">
    <location>
        <begin position="277"/>
        <end position="278"/>
    </location>
    <ligand>
        <name>carbamoyl phosphate</name>
        <dbReference type="ChEBI" id="CHEBI:58228"/>
    </ligand>
</feature>
<dbReference type="HAMAP" id="MF_01109">
    <property type="entry name" value="OTCase"/>
    <property type="match status" value="1"/>
</dbReference>
<evidence type="ECO:0000256" key="6">
    <source>
        <dbReference type="ARBA" id="ARBA00022679"/>
    </source>
</evidence>
<comment type="subcellular location">
    <subcellularLocation>
        <location evidence="8">Cytoplasm</location>
    </subcellularLocation>
</comment>
<comment type="catalytic activity">
    <reaction evidence="7 8">
        <text>carbamoyl phosphate + L-ornithine = L-citrulline + phosphate + H(+)</text>
        <dbReference type="Rhea" id="RHEA:19513"/>
        <dbReference type="ChEBI" id="CHEBI:15378"/>
        <dbReference type="ChEBI" id="CHEBI:43474"/>
        <dbReference type="ChEBI" id="CHEBI:46911"/>
        <dbReference type="ChEBI" id="CHEBI:57743"/>
        <dbReference type="ChEBI" id="CHEBI:58228"/>
        <dbReference type="EC" id="2.1.3.3"/>
    </reaction>
</comment>
<comment type="function">
    <text evidence="1">Reversibly catalyzes the transfer of the carbamoyl group from carbamoyl phosphate (CP) to the N(epsilon) atom of ornithine (ORN) to produce L-citrulline.</text>
</comment>
<feature type="binding site" evidence="8">
    <location>
        <position position="237"/>
    </location>
    <ligand>
        <name>L-ornithine</name>
        <dbReference type="ChEBI" id="CHEBI:46911"/>
    </ligand>
</feature>
<dbReference type="InterPro" id="IPR006130">
    <property type="entry name" value="Asp/Orn_carbamoylTrfase"/>
</dbReference>
<dbReference type="Pfam" id="PF02729">
    <property type="entry name" value="OTCace_N"/>
    <property type="match status" value="1"/>
</dbReference>
<name>A0A0M1N2D3_9BACL</name>
<feature type="binding site" evidence="8">
    <location>
        <begin position="241"/>
        <end position="242"/>
    </location>
    <ligand>
        <name>L-ornithine</name>
        <dbReference type="ChEBI" id="CHEBI:46911"/>
    </ligand>
</feature>
<dbReference type="GO" id="GO:0019240">
    <property type="term" value="P:citrulline biosynthetic process"/>
    <property type="evidence" value="ECO:0007669"/>
    <property type="project" value="TreeGrafter"/>
</dbReference>
<dbReference type="GO" id="GO:0004585">
    <property type="term" value="F:ornithine carbamoyltransferase activity"/>
    <property type="evidence" value="ECO:0007669"/>
    <property type="project" value="UniProtKB-UniRule"/>
</dbReference>
<keyword evidence="6 8" id="KW-0808">Transferase</keyword>
<comment type="caution">
    <text evidence="11">The sequence shown here is derived from an EMBL/GenBank/DDBJ whole genome shotgun (WGS) entry which is preliminary data.</text>
</comment>
<dbReference type="PRINTS" id="PR00100">
    <property type="entry name" value="AOTCASE"/>
</dbReference>
<dbReference type="Gene3D" id="3.40.50.1370">
    <property type="entry name" value="Aspartate/ornithine carbamoyltransferase"/>
    <property type="match status" value="2"/>
</dbReference>
<gene>
    <name evidence="11" type="ORF">AM231_27190</name>
</gene>
<evidence type="ECO:0000313" key="12">
    <source>
        <dbReference type="Proteomes" id="UP000036932"/>
    </source>
</evidence>
<keyword evidence="12" id="KW-1185">Reference proteome</keyword>
<dbReference type="SUPFAM" id="SSF53671">
    <property type="entry name" value="Aspartate/ornithine carbamoyltransferase"/>
    <property type="match status" value="1"/>
</dbReference>
<evidence type="ECO:0000256" key="7">
    <source>
        <dbReference type="ARBA" id="ARBA00048772"/>
    </source>
</evidence>
<dbReference type="InterPro" id="IPR024904">
    <property type="entry name" value="OTCase_ArgI"/>
</dbReference>
<dbReference type="PRINTS" id="PR00102">
    <property type="entry name" value="OTCASE"/>
</dbReference>
<dbReference type="InterPro" id="IPR002292">
    <property type="entry name" value="Orn/put_carbamltrans"/>
</dbReference>
<feature type="binding site" evidence="8">
    <location>
        <position position="305"/>
    </location>
    <ligand>
        <name>carbamoyl phosphate</name>
        <dbReference type="ChEBI" id="CHEBI:58228"/>
    </ligand>
</feature>
<dbReference type="GO" id="GO:0016597">
    <property type="term" value="F:amino acid binding"/>
    <property type="evidence" value="ECO:0007669"/>
    <property type="project" value="InterPro"/>
</dbReference>
<feature type="domain" description="Aspartate/ornithine carbamoyltransferase carbamoyl-P binding" evidence="10">
    <location>
        <begin position="15"/>
        <end position="155"/>
    </location>
</feature>
<dbReference type="GO" id="GO:0042450">
    <property type="term" value="P:L-arginine biosynthetic process via ornithine"/>
    <property type="evidence" value="ECO:0007669"/>
    <property type="project" value="UniProtKB-UniRule"/>
</dbReference>
<dbReference type="InterPro" id="IPR006131">
    <property type="entry name" value="Asp_carbamoyltransf_Asp/Orn-bd"/>
</dbReference>
<dbReference type="InterPro" id="IPR006132">
    <property type="entry name" value="Asp/Orn_carbamoyltranf_P-bd"/>
</dbReference>
<keyword evidence="8" id="KW-0963">Cytoplasm</keyword>
<evidence type="ECO:0000256" key="2">
    <source>
        <dbReference type="ARBA" id="ARBA00004975"/>
    </source>
</evidence>
<organism evidence="11 12">
    <name type="scientific">Paenibacillus solani</name>
    <dbReference type="NCBI Taxonomy" id="1705565"/>
    <lineage>
        <taxon>Bacteria</taxon>
        <taxon>Bacillati</taxon>
        <taxon>Bacillota</taxon>
        <taxon>Bacilli</taxon>
        <taxon>Bacillales</taxon>
        <taxon>Paenibacillaceae</taxon>
        <taxon>Paenibacillus</taxon>
    </lineage>
</organism>
<dbReference type="NCBIfam" id="TIGR00658">
    <property type="entry name" value="orni_carb_tr"/>
    <property type="match status" value="1"/>
</dbReference>
<dbReference type="AlphaFoldDB" id="A0A0M1N2D3"/>
<accession>A0A0M1N2D3</accession>
<dbReference type="PATRIC" id="fig|1705565.3.peg.1664"/>
<dbReference type="Pfam" id="PF00185">
    <property type="entry name" value="OTCace"/>
    <property type="match status" value="1"/>
</dbReference>
<feature type="binding site" evidence="8">
    <location>
        <position position="91"/>
    </location>
    <ligand>
        <name>carbamoyl phosphate</name>
        <dbReference type="ChEBI" id="CHEBI:58228"/>
    </ligand>
</feature>
<dbReference type="PANTHER" id="PTHR45753:SF3">
    <property type="entry name" value="ORNITHINE TRANSCARBAMYLASE, MITOCHONDRIAL"/>
    <property type="match status" value="1"/>
</dbReference>